<keyword evidence="8" id="KW-0802">TPR repeat</keyword>
<dbReference type="AlphaFoldDB" id="A0A1R7QFZ6"/>
<dbReference type="EMBL" id="FUUY01000010">
    <property type="protein sequence ID" value="SJX23170.1"/>
    <property type="molecule type" value="Genomic_DNA"/>
</dbReference>
<accession>A0A1R7QFZ6</accession>
<evidence type="ECO:0000256" key="4">
    <source>
        <dbReference type="ARBA" id="ARBA00022729"/>
    </source>
</evidence>
<dbReference type="InterPro" id="IPR019734">
    <property type="entry name" value="TPR_rpt"/>
</dbReference>
<comment type="similarity">
    <text evidence="7">Belongs to the Slam family.</text>
</comment>
<dbReference type="PROSITE" id="PS50005">
    <property type="entry name" value="TPR"/>
    <property type="match status" value="1"/>
</dbReference>
<evidence type="ECO:0000256" key="1">
    <source>
        <dbReference type="ARBA" id="ARBA00004571"/>
    </source>
</evidence>
<evidence type="ECO:0000256" key="2">
    <source>
        <dbReference type="ARBA" id="ARBA00022452"/>
    </source>
</evidence>
<protein>
    <submittedName>
        <fullName evidence="11">TPR repeat-containing protein</fullName>
    </submittedName>
</protein>
<keyword evidence="4" id="KW-0732">Signal</keyword>
<evidence type="ECO:0000313" key="11">
    <source>
        <dbReference type="EMBL" id="SJX23170.1"/>
    </source>
</evidence>
<dbReference type="InterPro" id="IPR011990">
    <property type="entry name" value="TPR-like_helical_dom_sf"/>
</dbReference>
<dbReference type="GO" id="GO:0009279">
    <property type="term" value="C:cell outer membrane"/>
    <property type="evidence" value="ECO:0007669"/>
    <property type="project" value="UniProtKB-SubCell"/>
</dbReference>
<sequence length="497" mass="57944">MKKKWLIGIFLLSQQHIYAADDDTQLRLNQELQQQQLQIEQQFKQQQNIDSHSLPTMVIDGEAVQVQPNVEEVGRALYIAVMQKQWQAAQIYLNRYLSFKDHDLSLAYFAQASLARIQGQTKQAEHLFQQALELQPDNMMIRLELARLWTEQQKNKEAKQLFEQVKQHLVGANDQISQNINHTIDLYLKTLNQRDTWQGNVALGMRHATNINNSSERYTLVPTIVGVDTNGEYIIRDLKQGTPDPIDASALDYETVISKRWSLVGQHGLALKALGYGKSYQNQSDYNETTLNFNAGYSFQNPRNQILVAPVFEHRRYANDTLSNAYGMRAEWMRFIGQDKALKLEAEIEDIDHILYEKQSGIEKSIFLTFWKVLPQQWTLFSGLDYVDHNIEEQYFAAYEQQGVRFGLSKPITEGVNLTVFSSLRWRQYDQYVNGFGFDTRRHDFEQNYTAVLQMPKFTLYGLTPNLTYNYNQNKSNVDWLYSNDKQSLSLKFEYKF</sequence>
<dbReference type="Pfam" id="PF04575">
    <property type="entry name" value="SlipAM"/>
    <property type="match status" value="1"/>
</dbReference>
<evidence type="ECO:0000259" key="9">
    <source>
        <dbReference type="Pfam" id="PF04575"/>
    </source>
</evidence>
<evidence type="ECO:0000256" key="5">
    <source>
        <dbReference type="ARBA" id="ARBA00023136"/>
    </source>
</evidence>
<dbReference type="SMART" id="SM00028">
    <property type="entry name" value="TPR"/>
    <property type="match status" value="1"/>
</dbReference>
<keyword evidence="5" id="KW-0472">Membrane</keyword>
<evidence type="ECO:0000259" key="10">
    <source>
        <dbReference type="Pfam" id="PF24575"/>
    </source>
</evidence>
<dbReference type="InterPro" id="IPR057556">
    <property type="entry name" value="TPR_Slam"/>
</dbReference>
<dbReference type="Pfam" id="PF24575">
    <property type="entry name" value="TPR_Slam"/>
    <property type="match status" value="1"/>
</dbReference>
<comment type="subcellular location">
    <subcellularLocation>
        <location evidence="1">Cell outer membrane</location>
        <topology evidence="1">Multi-pass membrane protein</topology>
    </subcellularLocation>
</comment>
<keyword evidence="6" id="KW-0998">Cell outer membrane</keyword>
<dbReference type="Gene3D" id="1.25.40.10">
    <property type="entry name" value="Tetratricopeptide repeat domain"/>
    <property type="match status" value="1"/>
</dbReference>
<organism evidence="11 12">
    <name type="scientific">Acinetobacter johnsonii</name>
    <dbReference type="NCBI Taxonomy" id="40214"/>
    <lineage>
        <taxon>Bacteria</taxon>
        <taxon>Pseudomonadati</taxon>
        <taxon>Pseudomonadota</taxon>
        <taxon>Gammaproteobacteria</taxon>
        <taxon>Moraxellales</taxon>
        <taxon>Moraxellaceae</taxon>
        <taxon>Acinetobacter</taxon>
    </lineage>
</organism>
<gene>
    <name evidence="11" type="ORF">ACNJC6_02826</name>
</gene>
<name>A0A1R7QFZ6_ACIJO</name>
<keyword evidence="3" id="KW-0812">Transmembrane</keyword>
<dbReference type="Proteomes" id="UP000196240">
    <property type="component" value="Unassembled WGS sequence"/>
</dbReference>
<dbReference type="RefSeq" id="WP_087014133.1">
    <property type="nucleotide sequence ID" value="NZ_FUUY01000010.1"/>
</dbReference>
<keyword evidence="2" id="KW-1134">Transmembrane beta strand</keyword>
<evidence type="ECO:0000313" key="12">
    <source>
        <dbReference type="Proteomes" id="UP000196240"/>
    </source>
</evidence>
<proteinExistence type="inferred from homology"/>
<evidence type="ECO:0000256" key="7">
    <source>
        <dbReference type="ARBA" id="ARBA00023609"/>
    </source>
</evidence>
<evidence type="ECO:0000256" key="6">
    <source>
        <dbReference type="ARBA" id="ARBA00023237"/>
    </source>
</evidence>
<dbReference type="InterPro" id="IPR007655">
    <property type="entry name" value="Slam_C"/>
</dbReference>
<feature type="domain" description="Surface lipoprotein assembly modifier N-terminal TPR repeats region" evidence="10">
    <location>
        <begin position="65"/>
        <end position="162"/>
    </location>
</feature>
<feature type="domain" description="Surface lipoprotein assembly modifier C-terminal" evidence="9">
    <location>
        <begin position="197"/>
        <end position="497"/>
    </location>
</feature>
<evidence type="ECO:0000256" key="3">
    <source>
        <dbReference type="ARBA" id="ARBA00022692"/>
    </source>
</evidence>
<evidence type="ECO:0000256" key="8">
    <source>
        <dbReference type="PROSITE-ProRule" id="PRU00339"/>
    </source>
</evidence>
<feature type="repeat" description="TPR" evidence="8">
    <location>
        <begin position="105"/>
        <end position="138"/>
    </location>
</feature>
<dbReference type="SUPFAM" id="SSF48452">
    <property type="entry name" value="TPR-like"/>
    <property type="match status" value="1"/>
</dbReference>
<reference evidence="11 12" key="1">
    <citation type="submission" date="2017-02" db="EMBL/GenBank/DDBJ databases">
        <authorList>
            <person name="Peterson S.W."/>
        </authorList>
    </citation>
    <scope>NUCLEOTIDE SEQUENCE [LARGE SCALE GENOMIC DNA]</scope>
    <source>
        <strain evidence="11">C6</strain>
    </source>
</reference>